<comment type="subcellular location">
    <subcellularLocation>
        <location evidence="1">Nucleus</location>
    </subcellularLocation>
</comment>
<dbReference type="PANTHER" id="PTHR47338:SF5">
    <property type="entry name" value="ZN(II)2CYS6 TRANSCRIPTION FACTOR (EUROFUNG)"/>
    <property type="match status" value="1"/>
</dbReference>
<feature type="compositionally biased region" description="Polar residues" evidence="6">
    <location>
        <begin position="719"/>
        <end position="731"/>
    </location>
</feature>
<evidence type="ECO:0000313" key="8">
    <source>
        <dbReference type="EMBL" id="KZZ99034.1"/>
    </source>
</evidence>
<gene>
    <name evidence="8" type="ORF">AAL_02585</name>
</gene>
<dbReference type="SMART" id="SM00066">
    <property type="entry name" value="GAL4"/>
    <property type="match status" value="1"/>
</dbReference>
<keyword evidence="4" id="KW-0804">Transcription</keyword>
<dbReference type="GO" id="GO:0003677">
    <property type="term" value="F:DNA binding"/>
    <property type="evidence" value="ECO:0007669"/>
    <property type="project" value="UniProtKB-KW"/>
</dbReference>
<dbReference type="STRING" id="1081109.A0A168EPZ3"/>
<evidence type="ECO:0000256" key="1">
    <source>
        <dbReference type="ARBA" id="ARBA00004123"/>
    </source>
</evidence>
<dbReference type="CDD" id="cd00067">
    <property type="entry name" value="GAL4"/>
    <property type="match status" value="1"/>
</dbReference>
<evidence type="ECO:0000256" key="5">
    <source>
        <dbReference type="ARBA" id="ARBA00023242"/>
    </source>
</evidence>
<dbReference type="GO" id="GO:0005634">
    <property type="term" value="C:nucleus"/>
    <property type="evidence" value="ECO:0007669"/>
    <property type="project" value="UniProtKB-SubCell"/>
</dbReference>
<dbReference type="AlphaFoldDB" id="A0A168EPZ3"/>
<comment type="caution">
    <text evidence="8">The sequence shown here is derived from an EMBL/GenBank/DDBJ whole genome shotgun (WGS) entry which is preliminary data.</text>
</comment>
<evidence type="ECO:0000313" key="9">
    <source>
        <dbReference type="Proteomes" id="UP000078544"/>
    </source>
</evidence>
<evidence type="ECO:0000256" key="4">
    <source>
        <dbReference type="ARBA" id="ARBA00023163"/>
    </source>
</evidence>
<protein>
    <submittedName>
        <fullName evidence="8">Zn(2)-C6 fungal-type DNA-binding domain protein</fullName>
    </submittedName>
</protein>
<dbReference type="InterPro" id="IPR050815">
    <property type="entry name" value="TF_fung"/>
</dbReference>
<evidence type="ECO:0000256" key="6">
    <source>
        <dbReference type="SAM" id="MobiDB-lite"/>
    </source>
</evidence>
<reference evidence="8 9" key="1">
    <citation type="journal article" date="2016" name="Genome Biol. Evol.">
        <title>Divergent and convergent evolution of fungal pathogenicity.</title>
        <authorList>
            <person name="Shang Y."/>
            <person name="Xiao G."/>
            <person name="Zheng P."/>
            <person name="Cen K."/>
            <person name="Zhan S."/>
            <person name="Wang C."/>
        </authorList>
    </citation>
    <scope>NUCLEOTIDE SEQUENCE [LARGE SCALE GENOMIC DNA]</scope>
    <source>
        <strain evidence="8 9">RCEF 2490</strain>
    </source>
</reference>
<dbReference type="EMBL" id="AZGY01000004">
    <property type="protein sequence ID" value="KZZ99034.1"/>
    <property type="molecule type" value="Genomic_DNA"/>
</dbReference>
<feature type="compositionally biased region" description="Polar residues" evidence="6">
    <location>
        <begin position="76"/>
        <end position="87"/>
    </location>
</feature>
<sequence>MTSKHPLRRSCAFCRARKIKCSNETICEACRRQGADCIYDFEPPRSSCRAASQESCRSEGSARPDGSSSRKRPHTGGTSSRDCSTNAAPEELKAPENVGNLAQILEQRFYENLSRGSISHLARWQGNNSAYHRQPCEISDHESPKLANITSYSNHFKHTGILASLSNDLLGLVTHQFGSLGSHHIEEGGAQFFAFGLANDDAQTMFDDGPLGGNPLSEYGQRQQTQLIDVWFSVHPLSFLVSKTLLLRELRDGTHDEMLLAVMLADANLSMGEEVATARGHILLRWAIAQLRRRFLRPNSFSSSAGPHYSGISTRVFHELPTAQALMLLAWNALRCSQIRRAKCYVGLAGHIATDIQDQILSNKPLAITSSRINGIDVFDVEKEVVSYLFWITYSLNLWAGVQTKSRDASSRSPPRLAPVFLPVTEASSVIIQLDVISENFSTLQKQKSVIREMWPLAQIASIVSYIYALHQCRGYDAEVPQISSWQKEQSAALRHTQQEQTVQDVASVYTEIRRVLRESIHFLDRQVAEVPSKVLALVAHHTMTIHFLFPISLCGQVGRGPPSDAIEQLCASADEILQIFASISQYPQDLFSTTPVLLSAAPDILCLALDTCARAISYVAAKRNSIALPDDLPVTTIDDDRLRLLALDLYTMSKNDLLNQGNRLKTIRRQLRSCHRNFGGSQAGSTSSSMASPDDSSRSGTSSPRSLRHPSPPLESSVGPNGLSTLGLSNSFSSPTGTMTIGPSFSSMLSSDFPVRQNAAFTSKPEWVATDDFIHCALEPGILTSPTTNDHYSMSGLVEMNHVFYAQTPGVMDVDPSGAMIGVKWDWPDIGVDATAAAAAASADLDSFMYYDDVSHK</sequence>
<keyword evidence="3" id="KW-0805">Transcription regulation</keyword>
<dbReference type="InterPro" id="IPR001138">
    <property type="entry name" value="Zn2Cys6_DnaBD"/>
</dbReference>
<feature type="region of interest" description="Disordered" evidence="6">
    <location>
        <begin position="678"/>
        <end position="731"/>
    </location>
</feature>
<dbReference type="Proteomes" id="UP000078544">
    <property type="component" value="Unassembled WGS sequence"/>
</dbReference>
<accession>A0A168EPZ3</accession>
<organism evidence="8 9">
    <name type="scientific">Moelleriella libera RCEF 2490</name>
    <dbReference type="NCBI Taxonomy" id="1081109"/>
    <lineage>
        <taxon>Eukaryota</taxon>
        <taxon>Fungi</taxon>
        <taxon>Dikarya</taxon>
        <taxon>Ascomycota</taxon>
        <taxon>Pezizomycotina</taxon>
        <taxon>Sordariomycetes</taxon>
        <taxon>Hypocreomycetidae</taxon>
        <taxon>Hypocreales</taxon>
        <taxon>Clavicipitaceae</taxon>
        <taxon>Moelleriella</taxon>
    </lineage>
</organism>
<proteinExistence type="predicted"/>
<dbReference type="OrthoDB" id="5069333at2759"/>
<dbReference type="InterPro" id="IPR036864">
    <property type="entry name" value="Zn2-C6_fun-type_DNA-bd_sf"/>
</dbReference>
<feature type="region of interest" description="Disordered" evidence="6">
    <location>
        <begin position="52"/>
        <end position="95"/>
    </location>
</feature>
<evidence type="ECO:0000256" key="2">
    <source>
        <dbReference type="ARBA" id="ARBA00022723"/>
    </source>
</evidence>
<keyword evidence="5" id="KW-0539">Nucleus</keyword>
<dbReference type="SUPFAM" id="SSF57701">
    <property type="entry name" value="Zn2/Cys6 DNA-binding domain"/>
    <property type="match status" value="1"/>
</dbReference>
<dbReference type="CDD" id="cd12148">
    <property type="entry name" value="fungal_TF_MHR"/>
    <property type="match status" value="1"/>
</dbReference>
<feature type="compositionally biased region" description="Low complexity" evidence="6">
    <location>
        <begin position="680"/>
        <end position="706"/>
    </location>
</feature>
<keyword evidence="2" id="KW-0479">Metal-binding</keyword>
<dbReference type="PROSITE" id="PS50048">
    <property type="entry name" value="ZN2_CY6_FUNGAL_2"/>
    <property type="match status" value="1"/>
</dbReference>
<feature type="domain" description="Zn(2)-C6 fungal-type" evidence="7">
    <location>
        <begin position="10"/>
        <end position="39"/>
    </location>
</feature>
<keyword evidence="8" id="KW-0238">DNA-binding</keyword>
<dbReference type="PANTHER" id="PTHR47338">
    <property type="entry name" value="ZN(II)2CYS6 TRANSCRIPTION FACTOR (EUROFUNG)-RELATED"/>
    <property type="match status" value="1"/>
</dbReference>
<dbReference type="GO" id="GO:0008270">
    <property type="term" value="F:zinc ion binding"/>
    <property type="evidence" value="ECO:0007669"/>
    <property type="project" value="InterPro"/>
</dbReference>
<dbReference type="PROSITE" id="PS00463">
    <property type="entry name" value="ZN2_CY6_FUNGAL_1"/>
    <property type="match status" value="1"/>
</dbReference>
<name>A0A168EPZ3_9HYPO</name>
<evidence type="ECO:0000256" key="3">
    <source>
        <dbReference type="ARBA" id="ARBA00023015"/>
    </source>
</evidence>
<dbReference type="GO" id="GO:0000981">
    <property type="term" value="F:DNA-binding transcription factor activity, RNA polymerase II-specific"/>
    <property type="evidence" value="ECO:0007669"/>
    <property type="project" value="InterPro"/>
</dbReference>
<dbReference type="Pfam" id="PF00172">
    <property type="entry name" value="Zn_clus"/>
    <property type="match status" value="1"/>
</dbReference>
<keyword evidence="9" id="KW-1185">Reference proteome</keyword>
<dbReference type="Gene3D" id="4.10.240.10">
    <property type="entry name" value="Zn(2)-C6 fungal-type DNA-binding domain"/>
    <property type="match status" value="1"/>
</dbReference>
<evidence type="ECO:0000259" key="7">
    <source>
        <dbReference type="PROSITE" id="PS50048"/>
    </source>
</evidence>